<gene>
    <name evidence="4" type="ORF">D0Z07_3669</name>
</gene>
<protein>
    <submittedName>
        <fullName evidence="4">Ubiquitin-conjugating enzyme E2 6</fullName>
    </submittedName>
</protein>
<feature type="compositionally biased region" description="Polar residues" evidence="2">
    <location>
        <begin position="192"/>
        <end position="208"/>
    </location>
</feature>
<dbReference type="PANTHER" id="PTHR24067">
    <property type="entry name" value="UBIQUITIN-CONJUGATING ENZYME E2"/>
    <property type="match status" value="1"/>
</dbReference>
<evidence type="ECO:0000313" key="4">
    <source>
        <dbReference type="EMBL" id="KAG0649627.1"/>
    </source>
</evidence>
<sequence length="408" mass="44316">MASRAANKRLTREYKTISENPPPFIVAHPSESNILEWHYIITGPPATPYHNGQYWGTLIFPPDYPFAPPSIRMHTPSGRFQPSTRLCLSISDFHPKSFNPAWEVSTILIGLLSFMTSEEMTTGSVGATEAERKWAANRTRWWNSTGGGSYVEGGKGSQRGNIKAGDGGKKFREEWPEMDKENWKWMKDNRIDPQTGNVIPEPGSNSSGAGACGPGMAQLRRPSGSQAVVGAVVEGGRAVGEEGRSWIGRNKLLVAGAVIFTQGKYEIILFFSLSALHSSASPINPLTAVPKRASISKLGAAAFFVSPVDISEVVELAFAVEVSSAVDGHVGVGVGVEDRRRVSKESPSPNEGRGFPPRASIGSWKRLCKVGGLLRELSGCWTVLMERSDDAVHPCEVSNEKWKSSDDF</sequence>
<dbReference type="PROSITE" id="PS50127">
    <property type="entry name" value="UBC_2"/>
    <property type="match status" value="1"/>
</dbReference>
<dbReference type="FunFam" id="3.10.110.10:FF:000058">
    <property type="entry name" value="Ubiquitin-conjugating enzyme E2 6"/>
    <property type="match status" value="1"/>
</dbReference>
<dbReference type="SUPFAM" id="SSF54495">
    <property type="entry name" value="UBC-like"/>
    <property type="match status" value="1"/>
</dbReference>
<dbReference type="InterPro" id="IPR000608">
    <property type="entry name" value="UBC"/>
</dbReference>
<dbReference type="Proteomes" id="UP000785200">
    <property type="component" value="Unassembled WGS sequence"/>
</dbReference>
<proteinExistence type="predicted"/>
<feature type="domain" description="UBC core" evidence="3">
    <location>
        <begin position="5"/>
        <end position="156"/>
    </location>
</feature>
<evidence type="ECO:0000313" key="5">
    <source>
        <dbReference type="Proteomes" id="UP000785200"/>
    </source>
</evidence>
<evidence type="ECO:0000256" key="1">
    <source>
        <dbReference type="ARBA" id="ARBA00022786"/>
    </source>
</evidence>
<feature type="region of interest" description="Disordered" evidence="2">
    <location>
        <begin position="190"/>
        <end position="219"/>
    </location>
</feature>
<feature type="region of interest" description="Disordered" evidence="2">
    <location>
        <begin position="147"/>
        <end position="170"/>
    </location>
</feature>
<comment type="caution">
    <text evidence="4">The sequence shown here is derived from an EMBL/GenBank/DDBJ whole genome shotgun (WGS) entry which is preliminary data.</text>
</comment>
<dbReference type="Gene3D" id="3.10.110.10">
    <property type="entry name" value="Ubiquitin Conjugating Enzyme"/>
    <property type="match status" value="1"/>
</dbReference>
<organism evidence="4 5">
    <name type="scientific">Hyphodiscus hymeniophilus</name>
    <dbReference type="NCBI Taxonomy" id="353542"/>
    <lineage>
        <taxon>Eukaryota</taxon>
        <taxon>Fungi</taxon>
        <taxon>Dikarya</taxon>
        <taxon>Ascomycota</taxon>
        <taxon>Pezizomycotina</taxon>
        <taxon>Leotiomycetes</taxon>
        <taxon>Helotiales</taxon>
        <taxon>Hyphodiscaceae</taxon>
        <taxon>Hyphodiscus</taxon>
    </lineage>
</organism>
<dbReference type="InterPro" id="IPR016135">
    <property type="entry name" value="UBQ-conjugating_enzyme/RWD"/>
</dbReference>
<dbReference type="CDD" id="cd23799">
    <property type="entry name" value="UBCc_UBE2J"/>
    <property type="match status" value="1"/>
</dbReference>
<dbReference type="Pfam" id="PF00179">
    <property type="entry name" value="UQ_con"/>
    <property type="match status" value="1"/>
</dbReference>
<accession>A0A9P6VL80</accession>
<feature type="compositionally biased region" description="Gly residues" evidence="2">
    <location>
        <begin position="147"/>
        <end position="157"/>
    </location>
</feature>
<name>A0A9P6VL80_9HELO</name>
<dbReference type="SMART" id="SM00212">
    <property type="entry name" value="UBCc"/>
    <property type="match status" value="1"/>
</dbReference>
<evidence type="ECO:0000256" key="2">
    <source>
        <dbReference type="SAM" id="MobiDB-lite"/>
    </source>
</evidence>
<dbReference type="AlphaFoldDB" id="A0A9P6VL80"/>
<dbReference type="OrthoDB" id="1158011at2759"/>
<evidence type="ECO:0000259" key="3">
    <source>
        <dbReference type="PROSITE" id="PS50127"/>
    </source>
</evidence>
<dbReference type="InterPro" id="IPR050113">
    <property type="entry name" value="Ub_conjugating_enzyme"/>
</dbReference>
<keyword evidence="1" id="KW-0833">Ubl conjugation pathway</keyword>
<reference evidence="4" key="1">
    <citation type="submission" date="2019-07" db="EMBL/GenBank/DDBJ databases">
        <title>Hyphodiscus hymeniophilus genome sequencing and assembly.</title>
        <authorList>
            <person name="Kramer G."/>
            <person name="Nodwell J."/>
        </authorList>
    </citation>
    <scope>NUCLEOTIDE SEQUENCE</scope>
    <source>
        <strain evidence="4">ATCC 34498</strain>
    </source>
</reference>
<dbReference type="EMBL" id="VNKQ01000007">
    <property type="protein sequence ID" value="KAG0649627.1"/>
    <property type="molecule type" value="Genomic_DNA"/>
</dbReference>
<feature type="region of interest" description="Disordered" evidence="2">
    <location>
        <begin position="337"/>
        <end position="357"/>
    </location>
</feature>
<keyword evidence="5" id="KW-1185">Reference proteome</keyword>